<evidence type="ECO:0000259" key="9">
    <source>
        <dbReference type="Pfam" id="PF00291"/>
    </source>
</evidence>
<dbReference type="PROSITE" id="PS00901">
    <property type="entry name" value="CYS_SYNTHASE"/>
    <property type="match status" value="1"/>
</dbReference>
<name>R4WQL1_9BURK</name>
<gene>
    <name evidence="10" type="ORF">BRPE64_CCDS07810</name>
</gene>
<proteinExistence type="inferred from homology"/>
<dbReference type="SUPFAM" id="SSF53686">
    <property type="entry name" value="Tryptophan synthase beta subunit-like PLP-dependent enzymes"/>
    <property type="match status" value="1"/>
</dbReference>
<dbReference type="CDD" id="cd01561">
    <property type="entry name" value="CBS_like"/>
    <property type="match status" value="1"/>
</dbReference>
<dbReference type="InterPro" id="IPR050214">
    <property type="entry name" value="Cys_Synth/Cystath_Beta-Synth"/>
</dbReference>
<evidence type="ECO:0000256" key="7">
    <source>
        <dbReference type="ARBA" id="ARBA00023192"/>
    </source>
</evidence>
<dbReference type="Pfam" id="PF00291">
    <property type="entry name" value="PALP"/>
    <property type="match status" value="1"/>
</dbReference>
<comment type="similarity">
    <text evidence="2">Belongs to the cysteine synthase/cystathionine beta-synthase family.</text>
</comment>
<dbReference type="AlphaFoldDB" id="R4WQL1"/>
<dbReference type="EMBL" id="AP013060">
    <property type="protein sequence ID" value="BAN26864.1"/>
    <property type="molecule type" value="Genomic_DNA"/>
</dbReference>
<evidence type="ECO:0000313" key="10">
    <source>
        <dbReference type="EMBL" id="BAN26864.1"/>
    </source>
</evidence>
<dbReference type="STRING" id="758793.BRPE64_CCDS07810"/>
<evidence type="ECO:0000313" key="11">
    <source>
        <dbReference type="Proteomes" id="UP000013966"/>
    </source>
</evidence>
<sequence length="348" mass="37524">MNVVNDANNVICDYIPRPAARLDCEQSIHERTHMNSNPQSVLDTIGNTSLLALRHVVPSNGARIFIKLESQNPTGSMKDRMALAMIEAPERDGRLKPGGAVVEYTGGSTGVSLALVCAVKKHPLHLVSSDAFSKEKLDHMRLLGAKLTIVPSENGKQTEKLTRDMIREAHRIADETGAYITAQMENTDQLDAYTKMAEEIWTQTGGRIDGFVQSVGTAASLRGISATLREHDERVRIVGVEPAESAVLSGGPSGAHKIDGIGAGYVVPLWHERIADEIERVSTDEARAMAFRLAAEEGLFCGTSTGANVTAALRLAERLGPRATVVTIMCDTGMKYLKSFSQTLDAAS</sequence>
<evidence type="ECO:0000256" key="3">
    <source>
        <dbReference type="ARBA" id="ARBA00012681"/>
    </source>
</evidence>
<reference evidence="10 11" key="1">
    <citation type="journal article" date="2013" name="Genome Announc.">
        <title>Complete Genome Sequence of Burkholderia sp. Strain RPE64, Bacterial Symbiont of the Bean Bug Riptortus pedestris.</title>
        <authorList>
            <person name="Shibata T.F."/>
            <person name="Maeda T."/>
            <person name="Nikoh N."/>
            <person name="Yamaguchi K."/>
            <person name="Oshima K."/>
            <person name="Hattori M."/>
            <person name="Nishiyama T."/>
            <person name="Hasebe M."/>
            <person name="Fukatsu T."/>
            <person name="Kikuchi Y."/>
            <person name="Shigenobu S."/>
        </authorList>
    </citation>
    <scope>NUCLEOTIDE SEQUENCE [LARGE SCALE GENOMIC DNA]</scope>
</reference>
<protein>
    <recommendedName>
        <fullName evidence="3">cysteine synthase</fullName>
        <ecNumber evidence="3">2.5.1.47</ecNumber>
    </recommendedName>
</protein>
<dbReference type="GO" id="GO:0006535">
    <property type="term" value="P:cysteine biosynthetic process from serine"/>
    <property type="evidence" value="ECO:0007669"/>
    <property type="project" value="InterPro"/>
</dbReference>
<accession>R4WQL1</accession>
<dbReference type="Gene3D" id="3.40.50.1100">
    <property type="match status" value="2"/>
</dbReference>
<keyword evidence="11" id="KW-1185">Reference proteome</keyword>
<organism evidence="10 11">
    <name type="scientific">Caballeronia insecticola</name>
    <dbReference type="NCBI Taxonomy" id="758793"/>
    <lineage>
        <taxon>Bacteria</taxon>
        <taxon>Pseudomonadati</taxon>
        <taxon>Pseudomonadota</taxon>
        <taxon>Betaproteobacteria</taxon>
        <taxon>Burkholderiales</taxon>
        <taxon>Burkholderiaceae</taxon>
        <taxon>Caballeronia</taxon>
    </lineage>
</organism>
<keyword evidence="7" id="KW-0198">Cysteine biosynthesis</keyword>
<dbReference type="InterPro" id="IPR001926">
    <property type="entry name" value="TrpB-like_PALP"/>
</dbReference>
<dbReference type="HOGENOM" id="CLU_021018_1_0_4"/>
<keyword evidence="6" id="KW-0663">Pyridoxal phosphate</keyword>
<evidence type="ECO:0000256" key="6">
    <source>
        <dbReference type="ARBA" id="ARBA00022898"/>
    </source>
</evidence>
<evidence type="ECO:0000256" key="1">
    <source>
        <dbReference type="ARBA" id="ARBA00001933"/>
    </source>
</evidence>
<evidence type="ECO:0000256" key="2">
    <source>
        <dbReference type="ARBA" id="ARBA00007103"/>
    </source>
</evidence>
<dbReference type="EC" id="2.5.1.47" evidence="3"/>
<evidence type="ECO:0000256" key="8">
    <source>
        <dbReference type="ARBA" id="ARBA00047931"/>
    </source>
</evidence>
<comment type="cofactor">
    <cofactor evidence="1">
        <name>pyridoxal 5'-phosphate</name>
        <dbReference type="ChEBI" id="CHEBI:597326"/>
    </cofactor>
</comment>
<evidence type="ECO:0000256" key="5">
    <source>
        <dbReference type="ARBA" id="ARBA00022679"/>
    </source>
</evidence>
<dbReference type="PANTHER" id="PTHR10314">
    <property type="entry name" value="CYSTATHIONINE BETA-SYNTHASE"/>
    <property type="match status" value="1"/>
</dbReference>
<comment type="catalytic activity">
    <reaction evidence="8">
        <text>O-acetyl-L-serine + hydrogen sulfide = L-cysteine + acetate</text>
        <dbReference type="Rhea" id="RHEA:14829"/>
        <dbReference type="ChEBI" id="CHEBI:29919"/>
        <dbReference type="ChEBI" id="CHEBI:30089"/>
        <dbReference type="ChEBI" id="CHEBI:35235"/>
        <dbReference type="ChEBI" id="CHEBI:58340"/>
        <dbReference type="EC" id="2.5.1.47"/>
    </reaction>
</comment>
<dbReference type="KEGG" id="buo:BRPE64_CCDS07810"/>
<evidence type="ECO:0000256" key="4">
    <source>
        <dbReference type="ARBA" id="ARBA00022605"/>
    </source>
</evidence>
<keyword evidence="5" id="KW-0808">Transferase</keyword>
<dbReference type="PATRIC" id="fig|758793.3.peg.5087"/>
<dbReference type="InterPro" id="IPR001216">
    <property type="entry name" value="P-phosphate_BS"/>
</dbReference>
<dbReference type="GO" id="GO:0004124">
    <property type="term" value="F:cysteine synthase activity"/>
    <property type="evidence" value="ECO:0007669"/>
    <property type="project" value="UniProtKB-EC"/>
</dbReference>
<dbReference type="Proteomes" id="UP000013966">
    <property type="component" value="Chromosome 3"/>
</dbReference>
<reference evidence="10 11" key="2">
    <citation type="journal article" date="2018" name="Int. J. Syst. Evol. Microbiol.">
        <title>Burkholderia insecticola sp. nov., a gut symbiotic bacterium of the bean bug Riptortus pedestris.</title>
        <authorList>
            <person name="Takeshita K."/>
            <person name="Tamaki H."/>
            <person name="Ohbayashi T."/>
            <person name="Meng X.-Y."/>
            <person name="Sone T."/>
            <person name="Mitani Y."/>
            <person name="Peeters C."/>
            <person name="Kikuchi Y."/>
            <person name="Vandamme P."/>
        </authorList>
    </citation>
    <scope>NUCLEOTIDE SEQUENCE [LARGE SCALE GENOMIC DNA]</scope>
    <source>
        <strain evidence="10">RPE64</strain>
    </source>
</reference>
<dbReference type="FunFam" id="3.40.50.1100:FF:000006">
    <property type="entry name" value="Cysteine synthase"/>
    <property type="match status" value="1"/>
</dbReference>
<feature type="domain" description="Tryptophan synthase beta chain-like PALP" evidence="9">
    <location>
        <begin position="42"/>
        <end position="331"/>
    </location>
</feature>
<keyword evidence="4" id="KW-0028">Amino-acid biosynthesis</keyword>
<dbReference type="InterPro" id="IPR036052">
    <property type="entry name" value="TrpB-like_PALP_sf"/>
</dbReference>